<reference evidence="1 2" key="1">
    <citation type="submission" date="2019-09" db="EMBL/GenBank/DDBJ databases">
        <authorList>
            <person name="Criscuolo A."/>
        </authorList>
    </citation>
    <scope>NUCLEOTIDE SEQUENCE [LARGE SCALE GENOMIC DNA]</scope>
    <source>
        <strain evidence="2">3(2)</strain>
    </source>
</reference>
<sequence length="140" mass="15971">MAKPIDYDERWYQLLDKAAGGNRSDLDDMPAQKAETAIMSAFRRYLLAHYCDQVKNELGPALRPEKDADALRMRVMALHHWKFSEVEKLNSSALIAALNEQLAHLTLPPEAIQTVENLMDRRPNLKAALDHHRSQEPGVR</sequence>
<evidence type="ECO:0000313" key="1">
    <source>
        <dbReference type="EMBL" id="VVZ96480.1"/>
    </source>
</evidence>
<keyword evidence="2" id="KW-1185">Reference proteome</keyword>
<name>A0A5K1I927_9GAMM</name>
<protein>
    <submittedName>
        <fullName evidence="1">Uncharacterized protein</fullName>
    </submittedName>
</protein>
<dbReference type="Proteomes" id="UP000326725">
    <property type="component" value="Unassembled WGS sequence"/>
</dbReference>
<accession>A0A5K1I927</accession>
<dbReference type="RefSeq" id="WP_151444268.1">
    <property type="nucleotide sequence ID" value="NZ_CABVOU010000039.1"/>
</dbReference>
<proteinExistence type="predicted"/>
<evidence type="ECO:0000313" key="2">
    <source>
        <dbReference type="Proteomes" id="UP000326725"/>
    </source>
</evidence>
<gene>
    <name evidence="1" type="ORF">HALO32_02580</name>
</gene>
<organism evidence="1 2">
    <name type="scientific">Halomonas lysinitropha</name>
    <dbReference type="NCBI Taxonomy" id="2607506"/>
    <lineage>
        <taxon>Bacteria</taxon>
        <taxon>Pseudomonadati</taxon>
        <taxon>Pseudomonadota</taxon>
        <taxon>Gammaproteobacteria</taxon>
        <taxon>Oceanospirillales</taxon>
        <taxon>Halomonadaceae</taxon>
        <taxon>Halomonas</taxon>
    </lineage>
</organism>
<dbReference type="EMBL" id="CABVOU010000039">
    <property type="protein sequence ID" value="VVZ96480.1"/>
    <property type="molecule type" value="Genomic_DNA"/>
</dbReference>
<dbReference type="AlphaFoldDB" id="A0A5K1I927"/>